<dbReference type="PANTHER" id="PTHR23423">
    <property type="entry name" value="ORGANIC SOLUTE TRANSPORTER-RELATED"/>
    <property type="match status" value="1"/>
</dbReference>
<evidence type="ECO:0000256" key="3">
    <source>
        <dbReference type="ARBA" id="ARBA00022989"/>
    </source>
</evidence>
<protein>
    <recommendedName>
        <fullName evidence="8">Transmembrane protein 184C</fullName>
    </recommendedName>
</protein>
<sequence>MECSAFLRLWRQWIRFVVVVVYIVLLVIAVPLCIWELERNGAPPDVQAWFVGGMFVLMALPISFWGILQHVINYTTPHLQRYIIRILWMVPIYALNAWFALRFPGAAIYLDTLRECYEAYVIYNFMAYLLSFLNHEYPHLDIQIENNPPVGHIFPLCLLPPCQYSSKFIQHCKHGVLQYTVVRPTMTVIALICEMFDKYSEGDFNFKSAWSYIVIINNVSQIRKEHLNILFPINIFFQLKTDILQKLNF</sequence>
<evidence type="ECO:0000256" key="1">
    <source>
        <dbReference type="ARBA" id="ARBA00004141"/>
    </source>
</evidence>
<keyword evidence="3 5" id="KW-1133">Transmembrane helix</keyword>
<organism evidence="6 7">
    <name type="scientific">Candidula unifasciata</name>
    <dbReference type="NCBI Taxonomy" id="100452"/>
    <lineage>
        <taxon>Eukaryota</taxon>
        <taxon>Metazoa</taxon>
        <taxon>Spiralia</taxon>
        <taxon>Lophotrochozoa</taxon>
        <taxon>Mollusca</taxon>
        <taxon>Gastropoda</taxon>
        <taxon>Heterobranchia</taxon>
        <taxon>Euthyneura</taxon>
        <taxon>Panpulmonata</taxon>
        <taxon>Eupulmonata</taxon>
        <taxon>Stylommatophora</taxon>
        <taxon>Helicina</taxon>
        <taxon>Helicoidea</taxon>
        <taxon>Geomitridae</taxon>
        <taxon>Candidula</taxon>
    </lineage>
</organism>
<evidence type="ECO:0000313" key="6">
    <source>
        <dbReference type="EMBL" id="CAG5135143.1"/>
    </source>
</evidence>
<keyword evidence="7" id="KW-1185">Reference proteome</keyword>
<evidence type="ECO:0000256" key="2">
    <source>
        <dbReference type="ARBA" id="ARBA00022692"/>
    </source>
</evidence>
<dbReference type="AlphaFoldDB" id="A0A8S4A007"/>
<dbReference type="OrthoDB" id="5348404at2759"/>
<accession>A0A8S4A007</accession>
<dbReference type="Proteomes" id="UP000678393">
    <property type="component" value="Unassembled WGS sequence"/>
</dbReference>
<dbReference type="EMBL" id="CAJHNH020007946">
    <property type="protein sequence ID" value="CAG5135143.1"/>
    <property type="molecule type" value="Genomic_DNA"/>
</dbReference>
<keyword evidence="2 5" id="KW-0812">Transmembrane</keyword>
<reference evidence="6" key="1">
    <citation type="submission" date="2021-04" db="EMBL/GenBank/DDBJ databases">
        <authorList>
            <consortium name="Molecular Ecology Group"/>
        </authorList>
    </citation>
    <scope>NUCLEOTIDE SEQUENCE</scope>
</reference>
<feature type="non-terminal residue" evidence="6">
    <location>
        <position position="249"/>
    </location>
</feature>
<dbReference type="InterPro" id="IPR005178">
    <property type="entry name" value="Ostalpha/TMEM184C"/>
</dbReference>
<comment type="subcellular location">
    <subcellularLocation>
        <location evidence="1">Membrane</location>
        <topology evidence="1">Multi-pass membrane protein</topology>
    </subcellularLocation>
</comment>
<dbReference type="GO" id="GO:0016020">
    <property type="term" value="C:membrane"/>
    <property type="evidence" value="ECO:0007669"/>
    <property type="project" value="UniProtKB-SubCell"/>
</dbReference>
<name>A0A8S4A007_9EUPU</name>
<feature type="transmembrane region" description="Helical" evidence="5">
    <location>
        <begin position="82"/>
        <end position="101"/>
    </location>
</feature>
<feature type="transmembrane region" description="Helical" evidence="5">
    <location>
        <begin position="49"/>
        <end position="70"/>
    </location>
</feature>
<evidence type="ECO:0000256" key="4">
    <source>
        <dbReference type="ARBA" id="ARBA00023136"/>
    </source>
</evidence>
<comment type="caution">
    <text evidence="6">The sequence shown here is derived from an EMBL/GenBank/DDBJ whole genome shotgun (WGS) entry which is preliminary data.</text>
</comment>
<keyword evidence="4 5" id="KW-0472">Membrane</keyword>
<gene>
    <name evidence="6" type="ORF">CUNI_LOCUS20701</name>
</gene>
<feature type="transmembrane region" description="Helical" evidence="5">
    <location>
        <begin position="12"/>
        <end position="37"/>
    </location>
</feature>
<proteinExistence type="predicted"/>
<evidence type="ECO:0008006" key="8">
    <source>
        <dbReference type="Google" id="ProtNLM"/>
    </source>
</evidence>
<evidence type="ECO:0000256" key="5">
    <source>
        <dbReference type="SAM" id="Phobius"/>
    </source>
</evidence>
<evidence type="ECO:0000313" key="7">
    <source>
        <dbReference type="Proteomes" id="UP000678393"/>
    </source>
</evidence>
<dbReference type="Pfam" id="PF03619">
    <property type="entry name" value="Solute_trans_a"/>
    <property type="match status" value="1"/>
</dbReference>
<dbReference type="SMART" id="SM01417">
    <property type="entry name" value="Solute_trans_a"/>
    <property type="match status" value="1"/>
</dbReference>